<dbReference type="PROSITE" id="PS51186">
    <property type="entry name" value="GNAT"/>
    <property type="match status" value="1"/>
</dbReference>
<dbReference type="CDD" id="cd04301">
    <property type="entry name" value="NAT_SF"/>
    <property type="match status" value="1"/>
</dbReference>
<sequence length="159" mass="18356">MEQEIIRPMTRQDVPRVHEIECTCFRSPWSKLALLGELKNEVAHYLVLEVDGVICGYGGMWLLFEEAHVTNVAIMPEYRQKGRGRRLMLEMMEHAVKRGAEKMTLEVREGNTVAQHLYSTLDFEQNGFRPRYYSDTGEGALLLWNNDIQHTITKNATSV</sequence>
<keyword evidence="2" id="KW-0808">Transferase</keyword>
<dbReference type="EMBL" id="VSSQ01016490">
    <property type="protein sequence ID" value="MPM57878.1"/>
    <property type="molecule type" value="Genomic_DNA"/>
</dbReference>
<dbReference type="SUPFAM" id="SSF55729">
    <property type="entry name" value="Acyl-CoA N-acyltransferases (Nat)"/>
    <property type="match status" value="1"/>
</dbReference>
<dbReference type="InterPro" id="IPR006464">
    <property type="entry name" value="AcTrfase_RimI/Ard1"/>
</dbReference>
<dbReference type="InterPro" id="IPR000182">
    <property type="entry name" value="GNAT_dom"/>
</dbReference>
<dbReference type="EC" id="2.3.1.255" evidence="2"/>
<dbReference type="InterPro" id="IPR016181">
    <property type="entry name" value="Acyl_CoA_acyltransferase"/>
</dbReference>
<dbReference type="Pfam" id="PF00583">
    <property type="entry name" value="Acetyltransf_1"/>
    <property type="match status" value="1"/>
</dbReference>
<feature type="domain" description="N-acetyltransferase" evidence="1">
    <location>
        <begin position="4"/>
        <end position="148"/>
    </location>
</feature>
<protein>
    <submittedName>
        <fullName evidence="2">N-alpha-acetyltransferase RimI</fullName>
        <ecNumber evidence="2">2.3.1.255</ecNumber>
    </submittedName>
</protein>
<comment type="caution">
    <text evidence="2">The sequence shown here is derived from an EMBL/GenBank/DDBJ whole genome shotgun (WGS) entry which is preliminary data.</text>
</comment>
<dbReference type="AlphaFoldDB" id="A0A645AYM8"/>
<proteinExistence type="predicted"/>
<name>A0A645AYM8_9ZZZZ</name>
<dbReference type="NCBIfam" id="TIGR01575">
    <property type="entry name" value="rimI"/>
    <property type="match status" value="1"/>
</dbReference>
<reference evidence="2" key="1">
    <citation type="submission" date="2019-08" db="EMBL/GenBank/DDBJ databases">
        <authorList>
            <person name="Kucharzyk K."/>
            <person name="Murdoch R.W."/>
            <person name="Higgins S."/>
            <person name="Loffler F."/>
        </authorList>
    </citation>
    <scope>NUCLEOTIDE SEQUENCE</scope>
</reference>
<dbReference type="PANTHER" id="PTHR43617">
    <property type="entry name" value="L-AMINO ACID N-ACETYLTRANSFERASE"/>
    <property type="match status" value="1"/>
</dbReference>
<dbReference type="GO" id="GO:0008999">
    <property type="term" value="F:protein-N-terminal-alanine acetyltransferase activity"/>
    <property type="evidence" value="ECO:0007669"/>
    <property type="project" value="TreeGrafter"/>
</dbReference>
<evidence type="ECO:0000313" key="2">
    <source>
        <dbReference type="EMBL" id="MPM57878.1"/>
    </source>
</evidence>
<evidence type="ECO:0000259" key="1">
    <source>
        <dbReference type="PROSITE" id="PS51186"/>
    </source>
</evidence>
<keyword evidence="2" id="KW-0012">Acyltransferase</keyword>
<dbReference type="Gene3D" id="3.40.630.30">
    <property type="match status" value="1"/>
</dbReference>
<dbReference type="PANTHER" id="PTHR43617:SF20">
    <property type="entry name" value="N-ALPHA-ACETYLTRANSFERASE RIMI"/>
    <property type="match status" value="1"/>
</dbReference>
<organism evidence="2">
    <name type="scientific">bioreactor metagenome</name>
    <dbReference type="NCBI Taxonomy" id="1076179"/>
    <lineage>
        <taxon>unclassified sequences</taxon>
        <taxon>metagenomes</taxon>
        <taxon>ecological metagenomes</taxon>
    </lineage>
</organism>
<gene>
    <name evidence="2" type="primary">rimI_13</name>
    <name evidence="2" type="ORF">SDC9_104702</name>
</gene>
<accession>A0A645AYM8</accession>
<dbReference type="InterPro" id="IPR050276">
    <property type="entry name" value="MshD_Acetyltransferase"/>
</dbReference>